<dbReference type="PaxDb" id="186497-PF0195"/>
<accession>Q8U494</accession>
<feature type="transmembrane region" description="Helical" evidence="1">
    <location>
        <begin position="21"/>
        <end position="42"/>
    </location>
</feature>
<dbReference type="Proteomes" id="UP000001013">
    <property type="component" value="Chromosome"/>
</dbReference>
<dbReference type="PhylomeDB" id="Q8U494"/>
<feature type="transmembrane region" description="Helical" evidence="1">
    <location>
        <begin position="135"/>
        <end position="159"/>
    </location>
</feature>
<keyword evidence="3" id="KW-1185">Reference proteome</keyword>
<evidence type="ECO:0000256" key="1">
    <source>
        <dbReference type="SAM" id="Phobius"/>
    </source>
</evidence>
<dbReference type="EMBL" id="AE009950">
    <property type="protein sequence ID" value="AAL80319.1"/>
    <property type="molecule type" value="Genomic_DNA"/>
</dbReference>
<evidence type="ECO:0000313" key="2">
    <source>
        <dbReference type="EMBL" id="AAL80319.1"/>
    </source>
</evidence>
<dbReference type="HOGENOM" id="CLU_129668_0_0_2"/>
<dbReference type="AlphaFoldDB" id="Q8U494"/>
<keyword evidence="1" id="KW-0812">Transmembrane</keyword>
<organism evidence="2 3">
    <name type="scientific">Pyrococcus furiosus (strain ATCC 43587 / DSM 3638 / JCM 8422 / Vc1)</name>
    <dbReference type="NCBI Taxonomy" id="186497"/>
    <lineage>
        <taxon>Archaea</taxon>
        <taxon>Methanobacteriati</taxon>
        <taxon>Methanobacteriota</taxon>
        <taxon>Thermococci</taxon>
        <taxon>Thermococcales</taxon>
        <taxon>Thermococcaceae</taxon>
        <taxon>Pyrococcus</taxon>
    </lineage>
</organism>
<protein>
    <submittedName>
        <fullName evidence="2">Uncharacterized protein</fullName>
    </submittedName>
</protein>
<keyword evidence="1" id="KW-1133">Transmembrane helix</keyword>
<proteinExistence type="predicted"/>
<reference evidence="2 3" key="1">
    <citation type="journal article" date="1999" name="Genetics">
        <title>Divergence of the hyperthermophilic archaea Pyrococcus furiosus and P. horikoshii inferred from complete genomic sequences.</title>
        <authorList>
            <person name="Maeder D.L."/>
            <person name="Weiss R.B."/>
            <person name="Dunn D.M."/>
            <person name="Cherry J.L."/>
            <person name="Gonzalez J.M."/>
            <person name="DiRuggiero J."/>
            <person name="Robb F.T."/>
        </authorList>
    </citation>
    <scope>NUCLEOTIDE SEQUENCE [LARGE SCALE GENOMIC DNA]</scope>
    <source>
        <strain evidence="3">ATCC 43587 / DSM 3638 / JCM 8422 / Vc1</strain>
    </source>
</reference>
<gene>
    <name evidence="2" type="ordered locus">PF0195</name>
</gene>
<sequence length="180" mass="19890">MPLGRKNLKGQKMGLKKGITYPPLFVGLLLLLTSLILAYFSMYSTFTKEKFEGTLEPGESLLGQASSIVQIVDGNLTLFSEDAKVTVSWGRKYESLELKNNSVTLTNITDFPRVITDSQVTYTLEISGYSCPYSWISLIAFVTMITGSMLSLLGFASYLQGEIEKVKKEKKKDTTGGDDV</sequence>
<evidence type="ECO:0000313" key="3">
    <source>
        <dbReference type="Proteomes" id="UP000001013"/>
    </source>
</evidence>
<dbReference type="eggNOG" id="arCOG05872">
    <property type="taxonomic scope" value="Archaea"/>
</dbReference>
<dbReference type="PATRIC" id="fig|186497.12.peg.202"/>
<dbReference type="STRING" id="186497.PF0195"/>
<dbReference type="KEGG" id="pfu:PF0195"/>
<keyword evidence="1" id="KW-0472">Membrane</keyword>
<name>Q8U494_PYRFU</name>